<sequence length="223" mass="25878">MSSVFKSAITNSKTRNLLFSRISNLRGYVVGSRDLFGENQLQAFDQIQKPFGKIDGETDNSEEQIDPIYLEPQRIPRKYNITHFTFQSHVQKSQENFERKTHKRLLTLKDANKNIIDKLLLYLTKNCPPGIGMRVTRWEWEELGVGKRMLENVKTKEESRMYSDVEKKFVDDGDKKILSVGSIADILIKGMKKDLSMDDNLKKSLEDEINSKPKDKMEITKRS</sequence>
<evidence type="ECO:0000259" key="3">
    <source>
        <dbReference type="Pfam" id="PF00338"/>
    </source>
</evidence>
<protein>
    <submittedName>
        <fullName evidence="4">Ribosomal protein S10</fullName>
    </submittedName>
</protein>
<name>A0A8H3L012_9GLOM</name>
<gene>
    <name evidence="4" type="ORF">RCL2_000420000</name>
</gene>
<dbReference type="SUPFAM" id="SSF54999">
    <property type="entry name" value="Ribosomal protein S10"/>
    <property type="match status" value="1"/>
</dbReference>
<feature type="domain" description="Small ribosomal subunit protein uS10" evidence="3">
    <location>
        <begin position="87"/>
        <end position="136"/>
    </location>
</feature>
<keyword evidence="2" id="KW-0687">Ribonucleoprotein</keyword>
<dbReference type="GO" id="GO:0005840">
    <property type="term" value="C:ribosome"/>
    <property type="evidence" value="ECO:0007669"/>
    <property type="project" value="UniProtKB-KW"/>
</dbReference>
<dbReference type="Pfam" id="PF00338">
    <property type="entry name" value="Ribosomal_S10"/>
    <property type="match status" value="1"/>
</dbReference>
<proteinExistence type="predicted"/>
<dbReference type="Gene3D" id="3.30.70.600">
    <property type="entry name" value="Ribosomal protein S10 domain"/>
    <property type="match status" value="1"/>
</dbReference>
<dbReference type="OrthoDB" id="366214at2759"/>
<dbReference type="GO" id="GO:1990904">
    <property type="term" value="C:ribonucleoprotein complex"/>
    <property type="evidence" value="ECO:0007669"/>
    <property type="project" value="UniProtKB-KW"/>
</dbReference>
<accession>A0A8H3L012</accession>
<organism evidence="4 5">
    <name type="scientific">Rhizophagus clarus</name>
    <dbReference type="NCBI Taxonomy" id="94130"/>
    <lineage>
        <taxon>Eukaryota</taxon>
        <taxon>Fungi</taxon>
        <taxon>Fungi incertae sedis</taxon>
        <taxon>Mucoromycota</taxon>
        <taxon>Glomeromycotina</taxon>
        <taxon>Glomeromycetes</taxon>
        <taxon>Glomerales</taxon>
        <taxon>Glomeraceae</taxon>
        <taxon>Rhizophagus</taxon>
    </lineage>
</organism>
<dbReference type="AlphaFoldDB" id="A0A8H3L012"/>
<keyword evidence="1 4" id="KW-0689">Ribosomal protein</keyword>
<dbReference type="InterPro" id="IPR027486">
    <property type="entry name" value="Ribosomal_uS10_dom"/>
</dbReference>
<dbReference type="Proteomes" id="UP000615446">
    <property type="component" value="Unassembled WGS sequence"/>
</dbReference>
<dbReference type="InterPro" id="IPR036838">
    <property type="entry name" value="Ribosomal_uS10_dom_sf"/>
</dbReference>
<evidence type="ECO:0000313" key="5">
    <source>
        <dbReference type="Proteomes" id="UP000615446"/>
    </source>
</evidence>
<evidence type="ECO:0000313" key="4">
    <source>
        <dbReference type="EMBL" id="GES76814.1"/>
    </source>
</evidence>
<evidence type="ECO:0000256" key="2">
    <source>
        <dbReference type="ARBA" id="ARBA00023274"/>
    </source>
</evidence>
<comment type="caution">
    <text evidence="4">The sequence shown here is derived from an EMBL/GenBank/DDBJ whole genome shotgun (WGS) entry which is preliminary data.</text>
</comment>
<evidence type="ECO:0000256" key="1">
    <source>
        <dbReference type="ARBA" id="ARBA00022980"/>
    </source>
</evidence>
<dbReference type="EMBL" id="BLAL01000026">
    <property type="protein sequence ID" value="GES76814.1"/>
    <property type="molecule type" value="Genomic_DNA"/>
</dbReference>
<reference evidence="4" key="1">
    <citation type="submission" date="2019-10" db="EMBL/GenBank/DDBJ databases">
        <title>Conservation and host-specific expression of non-tandemly repeated heterogenous ribosome RNA gene in arbuscular mycorrhizal fungi.</title>
        <authorList>
            <person name="Maeda T."/>
            <person name="Kobayashi Y."/>
            <person name="Nakagawa T."/>
            <person name="Ezawa T."/>
            <person name="Yamaguchi K."/>
            <person name="Bino T."/>
            <person name="Nishimoto Y."/>
            <person name="Shigenobu S."/>
            <person name="Kawaguchi M."/>
        </authorList>
    </citation>
    <scope>NUCLEOTIDE SEQUENCE</scope>
    <source>
        <strain evidence="4">HR1</strain>
    </source>
</reference>